<dbReference type="SUPFAM" id="SSF47413">
    <property type="entry name" value="lambda repressor-like DNA-binding domains"/>
    <property type="match status" value="1"/>
</dbReference>
<gene>
    <name evidence="4" type="ORF">FC27_GL002277</name>
</gene>
<name>A0A0R1SCR1_9LACO</name>
<keyword evidence="2" id="KW-0472">Membrane</keyword>
<organism evidence="4 5">
    <name type="scientific">Companilactobacillus versmoldensis DSM 14857 = KCTC 3814</name>
    <dbReference type="NCBI Taxonomy" id="1423815"/>
    <lineage>
        <taxon>Bacteria</taxon>
        <taxon>Bacillati</taxon>
        <taxon>Bacillota</taxon>
        <taxon>Bacilli</taxon>
        <taxon>Lactobacillales</taxon>
        <taxon>Lactobacillaceae</taxon>
        <taxon>Companilactobacillus</taxon>
    </lineage>
</organism>
<evidence type="ECO:0000259" key="3">
    <source>
        <dbReference type="PROSITE" id="PS50943"/>
    </source>
</evidence>
<dbReference type="PROSITE" id="PS50943">
    <property type="entry name" value="HTH_CROC1"/>
    <property type="match status" value="1"/>
</dbReference>
<proteinExistence type="predicted"/>
<dbReference type="STRING" id="1423815.FC27_GL002277"/>
<evidence type="ECO:0000256" key="2">
    <source>
        <dbReference type="SAM" id="Phobius"/>
    </source>
</evidence>
<dbReference type="PANTHER" id="PTHR46558">
    <property type="entry name" value="TRACRIPTIONAL REGULATORY PROTEIN-RELATED-RELATED"/>
    <property type="match status" value="1"/>
</dbReference>
<dbReference type="Proteomes" id="UP000051647">
    <property type="component" value="Unassembled WGS sequence"/>
</dbReference>
<feature type="domain" description="HTH cro/C1-type" evidence="3">
    <location>
        <begin position="8"/>
        <end position="62"/>
    </location>
</feature>
<evidence type="ECO:0000313" key="5">
    <source>
        <dbReference type="Proteomes" id="UP000051647"/>
    </source>
</evidence>
<dbReference type="PATRIC" id="fig|1423815.3.peg.2335"/>
<accession>A0A0R1SCR1</accession>
<keyword evidence="1" id="KW-0238">DNA-binding</keyword>
<keyword evidence="2" id="KW-1133">Transmembrane helix</keyword>
<dbReference type="Pfam" id="PF01381">
    <property type="entry name" value="HTH_3"/>
    <property type="match status" value="1"/>
</dbReference>
<feature type="transmembrane region" description="Helical" evidence="2">
    <location>
        <begin position="79"/>
        <end position="100"/>
    </location>
</feature>
<sequence>MMNLGIKLAKLRQAHSYSQDDLSHKAHVSRQTISNWETGKTYPDITSLVLISNIYDLSLDDLVQEDLPIMKHKLLKQKLLWLLIGILWLIVLTYLALFSLKYSKMLGSLLVGSTTVLGLGMIFMFLKYAHKADLNTFQQVINYLHDRPVKVTPKSSKAKAIQYITGGIIGLTMGLILTWLIFKFVLGINLF</sequence>
<feature type="transmembrane region" description="Helical" evidence="2">
    <location>
        <begin position="160"/>
        <end position="182"/>
    </location>
</feature>
<keyword evidence="5" id="KW-1185">Reference proteome</keyword>
<dbReference type="eggNOG" id="COG1476">
    <property type="taxonomic scope" value="Bacteria"/>
</dbReference>
<dbReference type="OrthoDB" id="9805856at2"/>
<dbReference type="EMBL" id="AZFA01000009">
    <property type="protein sequence ID" value="KRL66951.1"/>
    <property type="molecule type" value="Genomic_DNA"/>
</dbReference>
<evidence type="ECO:0000313" key="4">
    <source>
        <dbReference type="EMBL" id="KRL66951.1"/>
    </source>
</evidence>
<feature type="transmembrane region" description="Helical" evidence="2">
    <location>
        <begin position="106"/>
        <end position="126"/>
    </location>
</feature>
<dbReference type="CDD" id="cd00093">
    <property type="entry name" value="HTH_XRE"/>
    <property type="match status" value="1"/>
</dbReference>
<reference evidence="4 5" key="1">
    <citation type="journal article" date="2015" name="Genome Announc.">
        <title>Expanding the biotechnology potential of lactobacilli through comparative genomics of 213 strains and associated genera.</title>
        <authorList>
            <person name="Sun Z."/>
            <person name="Harris H.M."/>
            <person name="McCann A."/>
            <person name="Guo C."/>
            <person name="Argimon S."/>
            <person name="Zhang W."/>
            <person name="Yang X."/>
            <person name="Jeffery I.B."/>
            <person name="Cooney J.C."/>
            <person name="Kagawa T.F."/>
            <person name="Liu W."/>
            <person name="Song Y."/>
            <person name="Salvetti E."/>
            <person name="Wrobel A."/>
            <person name="Rasinkangas P."/>
            <person name="Parkhill J."/>
            <person name="Rea M.C."/>
            <person name="O'Sullivan O."/>
            <person name="Ritari J."/>
            <person name="Douillard F.P."/>
            <person name="Paul Ross R."/>
            <person name="Yang R."/>
            <person name="Briner A.E."/>
            <person name="Felis G.E."/>
            <person name="de Vos W.M."/>
            <person name="Barrangou R."/>
            <person name="Klaenhammer T.R."/>
            <person name="Caufield P.W."/>
            <person name="Cui Y."/>
            <person name="Zhang H."/>
            <person name="O'Toole P.W."/>
        </authorList>
    </citation>
    <scope>NUCLEOTIDE SEQUENCE [LARGE SCALE GENOMIC DNA]</scope>
    <source>
        <strain evidence="4 5">DSM 14857</strain>
    </source>
</reference>
<evidence type="ECO:0000256" key="1">
    <source>
        <dbReference type="ARBA" id="ARBA00023125"/>
    </source>
</evidence>
<dbReference type="InterPro" id="IPR010982">
    <property type="entry name" value="Lambda_DNA-bd_dom_sf"/>
</dbReference>
<keyword evidence="2" id="KW-0812">Transmembrane</keyword>
<dbReference type="SMART" id="SM00530">
    <property type="entry name" value="HTH_XRE"/>
    <property type="match status" value="1"/>
</dbReference>
<protein>
    <submittedName>
        <fullName evidence="4">Transcriptional regulator</fullName>
    </submittedName>
</protein>
<dbReference type="GO" id="GO:0003677">
    <property type="term" value="F:DNA binding"/>
    <property type="evidence" value="ECO:0007669"/>
    <property type="project" value="UniProtKB-KW"/>
</dbReference>
<dbReference type="PANTHER" id="PTHR46558:SF4">
    <property type="entry name" value="DNA-BIDING PHAGE PROTEIN"/>
    <property type="match status" value="1"/>
</dbReference>
<dbReference type="Gene3D" id="1.10.260.40">
    <property type="entry name" value="lambda repressor-like DNA-binding domains"/>
    <property type="match status" value="1"/>
</dbReference>
<dbReference type="InterPro" id="IPR001387">
    <property type="entry name" value="Cro/C1-type_HTH"/>
</dbReference>
<dbReference type="AlphaFoldDB" id="A0A0R1SCR1"/>
<comment type="caution">
    <text evidence="4">The sequence shown here is derived from an EMBL/GenBank/DDBJ whole genome shotgun (WGS) entry which is preliminary data.</text>
</comment>